<dbReference type="GeneID" id="87883658"/>
<feature type="compositionally biased region" description="Basic and acidic residues" evidence="1">
    <location>
        <begin position="175"/>
        <end position="205"/>
    </location>
</feature>
<protein>
    <submittedName>
        <fullName evidence="2">Uncharacterized protein</fullName>
    </submittedName>
</protein>
<dbReference type="Gene3D" id="1.20.1170.10">
    <property type="match status" value="1"/>
</dbReference>
<evidence type="ECO:0000256" key="1">
    <source>
        <dbReference type="SAM" id="MobiDB-lite"/>
    </source>
</evidence>
<name>A0AAJ0GT57_9PEZI</name>
<organism evidence="2 3">
    <name type="scientific">Chaetomium strumarium</name>
    <dbReference type="NCBI Taxonomy" id="1170767"/>
    <lineage>
        <taxon>Eukaryota</taxon>
        <taxon>Fungi</taxon>
        <taxon>Dikarya</taxon>
        <taxon>Ascomycota</taxon>
        <taxon>Pezizomycotina</taxon>
        <taxon>Sordariomycetes</taxon>
        <taxon>Sordariomycetidae</taxon>
        <taxon>Sordariales</taxon>
        <taxon>Chaetomiaceae</taxon>
        <taxon>Chaetomium</taxon>
    </lineage>
</organism>
<feature type="region of interest" description="Disordered" evidence="1">
    <location>
        <begin position="128"/>
        <end position="254"/>
    </location>
</feature>
<gene>
    <name evidence="2" type="ORF">B0T15DRAFT_396313</name>
</gene>
<dbReference type="SUPFAM" id="SSF58100">
    <property type="entry name" value="Bacterial hemolysins"/>
    <property type="match status" value="1"/>
</dbReference>
<dbReference type="AlphaFoldDB" id="A0AAJ0GT57"/>
<proteinExistence type="predicted"/>
<reference evidence="2" key="1">
    <citation type="journal article" date="2023" name="Mol. Phylogenet. Evol.">
        <title>Genome-scale phylogeny and comparative genomics of the fungal order Sordariales.</title>
        <authorList>
            <person name="Hensen N."/>
            <person name="Bonometti L."/>
            <person name="Westerberg I."/>
            <person name="Brannstrom I.O."/>
            <person name="Guillou S."/>
            <person name="Cros-Aarteil S."/>
            <person name="Calhoun S."/>
            <person name="Haridas S."/>
            <person name="Kuo A."/>
            <person name="Mondo S."/>
            <person name="Pangilinan J."/>
            <person name="Riley R."/>
            <person name="LaButti K."/>
            <person name="Andreopoulos B."/>
            <person name="Lipzen A."/>
            <person name="Chen C."/>
            <person name="Yan M."/>
            <person name="Daum C."/>
            <person name="Ng V."/>
            <person name="Clum A."/>
            <person name="Steindorff A."/>
            <person name="Ohm R.A."/>
            <person name="Martin F."/>
            <person name="Silar P."/>
            <person name="Natvig D.O."/>
            <person name="Lalanne C."/>
            <person name="Gautier V."/>
            <person name="Ament-Velasquez S.L."/>
            <person name="Kruys A."/>
            <person name="Hutchinson M.I."/>
            <person name="Powell A.J."/>
            <person name="Barry K."/>
            <person name="Miller A.N."/>
            <person name="Grigoriev I.V."/>
            <person name="Debuchy R."/>
            <person name="Gladieux P."/>
            <person name="Hiltunen Thoren M."/>
            <person name="Johannesson H."/>
        </authorList>
    </citation>
    <scope>NUCLEOTIDE SEQUENCE</scope>
    <source>
        <strain evidence="2">CBS 333.67</strain>
    </source>
</reference>
<dbReference type="EMBL" id="JAUDZG010000004">
    <property type="protein sequence ID" value="KAK3305624.1"/>
    <property type="molecule type" value="Genomic_DNA"/>
</dbReference>
<keyword evidence="3" id="KW-1185">Reference proteome</keyword>
<comment type="caution">
    <text evidence="2">The sequence shown here is derived from an EMBL/GenBank/DDBJ whole genome shotgun (WGS) entry which is preliminary data.</text>
</comment>
<evidence type="ECO:0000313" key="2">
    <source>
        <dbReference type="EMBL" id="KAK3305624.1"/>
    </source>
</evidence>
<feature type="compositionally biased region" description="Basic and acidic residues" evidence="1">
    <location>
        <begin position="151"/>
        <end position="161"/>
    </location>
</feature>
<reference evidence="2" key="2">
    <citation type="submission" date="2023-06" db="EMBL/GenBank/DDBJ databases">
        <authorList>
            <consortium name="Lawrence Berkeley National Laboratory"/>
            <person name="Mondo S.J."/>
            <person name="Hensen N."/>
            <person name="Bonometti L."/>
            <person name="Westerberg I."/>
            <person name="Brannstrom I.O."/>
            <person name="Guillou S."/>
            <person name="Cros-Aarteil S."/>
            <person name="Calhoun S."/>
            <person name="Haridas S."/>
            <person name="Kuo A."/>
            <person name="Pangilinan J."/>
            <person name="Riley R."/>
            <person name="Labutti K."/>
            <person name="Andreopoulos B."/>
            <person name="Lipzen A."/>
            <person name="Chen C."/>
            <person name="Yanf M."/>
            <person name="Daum C."/>
            <person name="Ng V."/>
            <person name="Clum A."/>
            <person name="Steindorff A."/>
            <person name="Ohm R."/>
            <person name="Martin F."/>
            <person name="Silar P."/>
            <person name="Natvig D."/>
            <person name="Lalanne C."/>
            <person name="Gautier V."/>
            <person name="Ament-Velasquez S.L."/>
            <person name="Kruys A."/>
            <person name="Hutchinson M.I."/>
            <person name="Powell A.J."/>
            <person name="Barry K."/>
            <person name="Miller A.N."/>
            <person name="Grigoriev I.V."/>
            <person name="Debuchy R."/>
            <person name="Gladieux P."/>
            <person name="Thoren M.H."/>
            <person name="Johannesson H."/>
        </authorList>
    </citation>
    <scope>NUCLEOTIDE SEQUENCE</scope>
    <source>
        <strain evidence="2">CBS 333.67</strain>
    </source>
</reference>
<evidence type="ECO:0000313" key="3">
    <source>
        <dbReference type="Proteomes" id="UP001273166"/>
    </source>
</evidence>
<dbReference type="Proteomes" id="UP001273166">
    <property type="component" value="Unassembled WGS sequence"/>
</dbReference>
<feature type="compositionally biased region" description="Polar residues" evidence="1">
    <location>
        <begin position="136"/>
        <end position="147"/>
    </location>
</feature>
<sequence>MWDSVDDANKRREIRYGNNIYVLFRALLHCKEFYNQESLWSAIARGFNTNAIIARNTAEILTEARRAQRARPAKDVWKPSPTVLSDPAVHKLADAFFKTQEKKLVNAARVPPSPFLRQPAYVSTTHLALKDPGEPTSPSSRLPQSPSIKVENQRERGDRSRPVRKRSASPPPADRNAKSMRFDHDVRAQPRVGSEKGSDRIEPHRIQPTRSPPRPSDSRPAQPGKLSVQHLSPPSASRGKVGAPSASSQPSMDERFSLKARIAGLEKELSEIKSKPSATLPTAAPAAAPQTHLDEDVVEGLKKDVATVTNAVGTMMESLHDIVDSLNSLQDEVSGLATQQNELTTTVSQGQSVKLNIEDLLRPIQTLSDTVNVLRGEISDLKEQTTAATTIAPSPAASVNHLQTTTNLERLFHEQNARIDTLTRQVAGMQAQMASMPRQQQATGQPQTLRQAMAAAEQDLRHHLNAVQRFYHSLDGTRGGASRAITERTADFLALLTDGLEVAKAWES</sequence>
<dbReference type="RefSeq" id="XP_062721404.1">
    <property type="nucleotide sequence ID" value="XM_062864829.1"/>
</dbReference>
<accession>A0AAJ0GT57</accession>